<keyword evidence="2" id="KW-1185">Reference proteome</keyword>
<sequence length="55" mass="6265">MVTAHAYDLRAAQQIGMKTVYIHRDTEHPDEDMGVVRSEVDVFIESLFGQSRISN</sequence>
<accession>A0A4S3JP84</accession>
<protein>
    <recommendedName>
        <fullName evidence="3">Haloacid dehalogenase, type II</fullName>
    </recommendedName>
</protein>
<dbReference type="EMBL" id="SOSA01000105">
    <property type="protein sequence ID" value="THC96627.1"/>
    <property type="molecule type" value="Genomic_DNA"/>
</dbReference>
<dbReference type="AlphaFoldDB" id="A0A4S3JP84"/>
<dbReference type="Proteomes" id="UP000308092">
    <property type="component" value="Unassembled WGS sequence"/>
</dbReference>
<dbReference type="VEuPathDB" id="FungiDB:EYZ11_003877"/>
<evidence type="ECO:0000313" key="1">
    <source>
        <dbReference type="EMBL" id="THC96627.1"/>
    </source>
</evidence>
<dbReference type="InterPro" id="IPR023214">
    <property type="entry name" value="HAD_sf"/>
</dbReference>
<name>A0A4S3JP84_9EURO</name>
<evidence type="ECO:0008006" key="3">
    <source>
        <dbReference type="Google" id="ProtNLM"/>
    </source>
</evidence>
<dbReference type="STRING" id="1220188.A0A4S3JP84"/>
<gene>
    <name evidence="1" type="ORF">EYZ11_003877</name>
</gene>
<organism evidence="1 2">
    <name type="scientific">Aspergillus tanneri</name>
    <dbReference type="NCBI Taxonomy" id="1220188"/>
    <lineage>
        <taxon>Eukaryota</taxon>
        <taxon>Fungi</taxon>
        <taxon>Dikarya</taxon>
        <taxon>Ascomycota</taxon>
        <taxon>Pezizomycotina</taxon>
        <taxon>Eurotiomycetes</taxon>
        <taxon>Eurotiomycetidae</taxon>
        <taxon>Eurotiales</taxon>
        <taxon>Aspergillaceae</taxon>
        <taxon>Aspergillus</taxon>
        <taxon>Aspergillus subgen. Circumdati</taxon>
    </lineage>
</organism>
<comment type="caution">
    <text evidence="1">The sequence shown here is derived from an EMBL/GenBank/DDBJ whole genome shotgun (WGS) entry which is preliminary data.</text>
</comment>
<dbReference type="Gene3D" id="3.40.50.1000">
    <property type="entry name" value="HAD superfamily/HAD-like"/>
    <property type="match status" value="1"/>
</dbReference>
<reference evidence="1 2" key="1">
    <citation type="submission" date="2019-03" db="EMBL/GenBank/DDBJ databases">
        <title>The genome sequence of a newly discovered highly antifungal drug resistant Aspergillus species, Aspergillus tanneri NIH 1004.</title>
        <authorList>
            <person name="Mounaud S."/>
            <person name="Singh I."/>
            <person name="Joardar V."/>
            <person name="Pakala S."/>
            <person name="Pakala S."/>
            <person name="Venepally P."/>
            <person name="Hoover J."/>
            <person name="Nierman W."/>
            <person name="Chung J."/>
            <person name="Losada L."/>
        </authorList>
    </citation>
    <scope>NUCLEOTIDE SEQUENCE [LARGE SCALE GENOMIC DNA]</scope>
    <source>
        <strain evidence="1 2">NIH1004</strain>
    </source>
</reference>
<evidence type="ECO:0000313" key="2">
    <source>
        <dbReference type="Proteomes" id="UP000308092"/>
    </source>
</evidence>
<proteinExistence type="predicted"/>